<dbReference type="Proteomes" id="UP000000763">
    <property type="component" value="Chromosome 1"/>
</dbReference>
<evidence type="ECO:0000313" key="3">
    <source>
        <dbReference type="EMBL" id="BAC55969.1"/>
    </source>
</evidence>
<evidence type="ECO:0000313" key="4">
    <source>
        <dbReference type="Proteomes" id="UP000000763"/>
    </source>
</evidence>
<feature type="compositionally biased region" description="Basic and acidic residues" evidence="1">
    <location>
        <begin position="29"/>
        <end position="42"/>
    </location>
</feature>
<evidence type="ECO:0000256" key="1">
    <source>
        <dbReference type="SAM" id="MobiDB-lite"/>
    </source>
</evidence>
<dbReference type="EMBL" id="AP003449">
    <property type="protein sequence ID" value="BAC19920.1"/>
    <property type="molecule type" value="Genomic_DNA"/>
</dbReference>
<protein>
    <submittedName>
        <fullName evidence="2">Uncharacterized protein</fullName>
    </submittedName>
</protein>
<dbReference type="EMBL" id="AP004362">
    <property type="protein sequence ID" value="BAC55969.1"/>
    <property type="molecule type" value="Genomic_DNA"/>
</dbReference>
<reference evidence="2" key="1">
    <citation type="journal article" date="2002" name="Nature">
        <title>The genome sequence and structure of rice chromosome 1.</title>
        <authorList>
            <person name="Sasaki T."/>
            <person name="Matsumoto T."/>
            <person name="Yamamoto K."/>
            <person name="Sakata K."/>
            <person name="Baba T."/>
            <person name="Katayose Y."/>
            <person name="Wu J."/>
            <person name="Niimura Y."/>
            <person name="Cheng Z."/>
            <person name="Nagamura Y."/>
            <person name="Antonio B.A."/>
            <person name="Kanamori H."/>
            <person name="Hosokawa S."/>
            <person name="Masukawa M."/>
            <person name="Arikawa K."/>
            <person name="Chiden Y."/>
            <person name="Hayashi M."/>
            <person name="Okamoto M."/>
            <person name="Ando T."/>
            <person name="Aoki H."/>
            <person name="Arita K."/>
            <person name="Hamada M."/>
            <person name="Harada C."/>
            <person name="Hijishita S."/>
            <person name="Honda M."/>
            <person name="Ichikawa Y."/>
            <person name="Idonuma A."/>
            <person name="Iijima M."/>
            <person name="Ikeda M."/>
            <person name="Ikeno M."/>
            <person name="Itoh S."/>
            <person name="Itoh T."/>
            <person name="Itoh Y."/>
            <person name="Itoh Y."/>
            <person name="Iwabuchi A."/>
            <person name="Kamiya K."/>
            <person name="Karasawa W."/>
            <person name="Katagiri S."/>
            <person name="Kikuta A."/>
            <person name="Kobayashi N."/>
            <person name="Kono I."/>
            <person name="Machita K."/>
            <person name="Maehara T."/>
            <person name="Mizuno H."/>
            <person name="Mizubayashi T."/>
            <person name="Mukai Y."/>
            <person name="Nagasaki H."/>
            <person name="Nakashima M."/>
            <person name="Nakama Y."/>
            <person name="Nakamichi Y."/>
            <person name="Nakamura M."/>
            <person name="Namiki N."/>
            <person name="Negishi M."/>
            <person name="Ohta I."/>
            <person name="Ono N."/>
            <person name="Saji S."/>
            <person name="Sakai K."/>
            <person name="Shibata M."/>
            <person name="Shimokawa T."/>
            <person name="Shomura A."/>
            <person name="Song J."/>
            <person name="Takazaki Y."/>
            <person name="Terasawa K."/>
            <person name="Tsuji K."/>
            <person name="Waki K."/>
            <person name="Yamagata H."/>
            <person name="Yamane H."/>
            <person name="Yoshiki S."/>
            <person name="Yoshihara R."/>
            <person name="Yukawa K."/>
            <person name="Zhong H."/>
            <person name="Iwama H."/>
            <person name="Endo T."/>
            <person name="Ito H."/>
            <person name="Hahn J.H."/>
            <person name="Kim H.I."/>
            <person name="Eun M.Y."/>
            <person name="Yano M."/>
            <person name="Jiang J."/>
            <person name="Gojobori T."/>
        </authorList>
    </citation>
    <scope>NUCLEOTIDE SEQUENCE</scope>
</reference>
<proteinExistence type="predicted"/>
<feature type="compositionally biased region" description="Low complexity" evidence="1">
    <location>
        <begin position="48"/>
        <end position="59"/>
    </location>
</feature>
<dbReference type="AlphaFoldDB" id="Q8GSY1"/>
<name>Q8GSY1_ORYSJ</name>
<dbReference type="Proteomes" id="UP000817658">
    <property type="component" value="Chromosome 1"/>
</dbReference>
<gene>
    <name evidence="2" type="ORF">OSJNBa0086A10.33</name>
    <name evidence="3" type="ORF">P0014E04.3</name>
</gene>
<sequence>MTSGAGRGGAPPQREEDAVTGIKLQRGAWKVEDAGTGDELRHGTWMVTGPTAGSSSPSAEPEEVYLACISPLNSMSKPVANRPDKDGGSGFFWFNHWPGPVFFVLWLRRGTWTVEDLLNEEDATATTDL</sequence>
<evidence type="ECO:0000313" key="2">
    <source>
        <dbReference type="EMBL" id="BAC19920.1"/>
    </source>
</evidence>
<reference evidence="4" key="2">
    <citation type="journal article" date="2005" name="Nature">
        <title>The map-based sequence of the rice genome.</title>
        <authorList>
            <consortium name="International rice genome sequencing project (IRGSP)"/>
            <person name="Matsumoto T."/>
            <person name="Wu J."/>
            <person name="Kanamori H."/>
            <person name="Katayose Y."/>
            <person name="Fujisawa M."/>
            <person name="Namiki N."/>
            <person name="Mizuno H."/>
            <person name="Yamamoto K."/>
            <person name="Antonio B.A."/>
            <person name="Baba T."/>
            <person name="Sakata K."/>
            <person name="Nagamura Y."/>
            <person name="Aoki H."/>
            <person name="Arikawa K."/>
            <person name="Arita K."/>
            <person name="Bito T."/>
            <person name="Chiden Y."/>
            <person name="Fujitsuka N."/>
            <person name="Fukunaka R."/>
            <person name="Hamada M."/>
            <person name="Harada C."/>
            <person name="Hayashi A."/>
            <person name="Hijishita S."/>
            <person name="Honda M."/>
            <person name="Hosokawa S."/>
            <person name="Ichikawa Y."/>
            <person name="Idonuma A."/>
            <person name="Iijima M."/>
            <person name="Ikeda M."/>
            <person name="Ikeno M."/>
            <person name="Ito K."/>
            <person name="Ito S."/>
            <person name="Ito T."/>
            <person name="Ito Y."/>
            <person name="Ito Y."/>
            <person name="Iwabuchi A."/>
            <person name="Kamiya K."/>
            <person name="Karasawa W."/>
            <person name="Kurita K."/>
            <person name="Katagiri S."/>
            <person name="Kikuta A."/>
            <person name="Kobayashi H."/>
            <person name="Kobayashi N."/>
            <person name="Machita K."/>
            <person name="Maehara T."/>
            <person name="Masukawa M."/>
            <person name="Mizubayashi T."/>
            <person name="Mukai Y."/>
            <person name="Nagasaki H."/>
            <person name="Nagata Y."/>
            <person name="Naito S."/>
            <person name="Nakashima M."/>
            <person name="Nakama Y."/>
            <person name="Nakamichi Y."/>
            <person name="Nakamura M."/>
            <person name="Meguro A."/>
            <person name="Negishi M."/>
            <person name="Ohta I."/>
            <person name="Ohta T."/>
            <person name="Okamoto M."/>
            <person name="Ono N."/>
            <person name="Saji S."/>
            <person name="Sakaguchi M."/>
            <person name="Sakai K."/>
            <person name="Shibata M."/>
            <person name="Shimokawa T."/>
            <person name="Song J."/>
            <person name="Takazaki Y."/>
            <person name="Terasawa K."/>
            <person name="Tsugane M."/>
            <person name="Tsuji K."/>
            <person name="Ueda S."/>
            <person name="Waki K."/>
            <person name="Yamagata H."/>
            <person name="Yamamoto M."/>
            <person name="Yamamoto S."/>
            <person name="Yamane H."/>
            <person name="Yoshiki S."/>
            <person name="Yoshihara R."/>
            <person name="Yukawa K."/>
            <person name="Zhong H."/>
            <person name="Yano M."/>
            <person name="Yuan Q."/>
            <person name="Ouyang S."/>
            <person name="Liu J."/>
            <person name="Jones K.M."/>
            <person name="Gansberger K."/>
            <person name="Moffat K."/>
            <person name="Hill J."/>
            <person name="Bera J."/>
            <person name="Fadrosh D."/>
            <person name="Jin S."/>
            <person name="Johri S."/>
            <person name="Kim M."/>
            <person name="Overton L."/>
            <person name="Reardon M."/>
            <person name="Tsitrin T."/>
            <person name="Vuong H."/>
            <person name="Weaver B."/>
            <person name="Ciecko A."/>
            <person name="Tallon L."/>
            <person name="Jackson J."/>
            <person name="Pai G."/>
            <person name="Aken S.V."/>
            <person name="Utterback T."/>
            <person name="Reidmuller S."/>
            <person name="Feldblyum T."/>
            <person name="Hsiao J."/>
            <person name="Zismann V."/>
            <person name="Iobst S."/>
            <person name="de Vazeille A.R."/>
            <person name="Buell C.R."/>
            <person name="Ying K."/>
            <person name="Li Y."/>
            <person name="Lu T."/>
            <person name="Huang Y."/>
            <person name="Zhao Q."/>
            <person name="Feng Q."/>
            <person name="Zhang L."/>
            <person name="Zhu J."/>
            <person name="Weng Q."/>
            <person name="Mu J."/>
            <person name="Lu Y."/>
            <person name="Fan D."/>
            <person name="Liu Y."/>
            <person name="Guan J."/>
            <person name="Zhang Y."/>
            <person name="Yu S."/>
            <person name="Liu X."/>
            <person name="Zhang Y."/>
            <person name="Hong G."/>
            <person name="Han B."/>
            <person name="Choisne N."/>
            <person name="Demange N."/>
            <person name="Orjeda G."/>
            <person name="Samain S."/>
            <person name="Cattolico L."/>
            <person name="Pelletier E."/>
            <person name="Couloux A."/>
            <person name="Segurens B."/>
            <person name="Wincker P."/>
            <person name="D'Hont A."/>
            <person name="Scarpelli C."/>
            <person name="Weissenbach J."/>
            <person name="Salanoubat M."/>
            <person name="Quetier F."/>
            <person name="Yu Y."/>
            <person name="Kim H.R."/>
            <person name="Rambo T."/>
            <person name="Currie J."/>
            <person name="Collura K."/>
            <person name="Luo M."/>
            <person name="Yang T."/>
            <person name="Ammiraju J.S.S."/>
            <person name="Engler F."/>
            <person name="Soderlund C."/>
            <person name="Wing R.A."/>
            <person name="Palmer L.E."/>
            <person name="de la Bastide M."/>
            <person name="Spiegel L."/>
            <person name="Nascimento L."/>
            <person name="Zutavern T."/>
            <person name="O'Shaughnessy A."/>
            <person name="Dike S."/>
            <person name="Dedhia N."/>
            <person name="Preston R."/>
            <person name="Balija V."/>
            <person name="McCombie W.R."/>
            <person name="Chow T."/>
            <person name="Chen H."/>
            <person name="Chung M."/>
            <person name="Chen C."/>
            <person name="Shaw J."/>
            <person name="Wu H."/>
            <person name="Hsiao K."/>
            <person name="Chao Y."/>
            <person name="Chu M."/>
            <person name="Cheng C."/>
            <person name="Hour A."/>
            <person name="Lee P."/>
            <person name="Lin S."/>
            <person name="Lin Y."/>
            <person name="Liou J."/>
            <person name="Liu S."/>
            <person name="Hsing Y."/>
            <person name="Raghuvanshi S."/>
            <person name="Mohanty A."/>
            <person name="Bharti A.K."/>
            <person name="Gaur A."/>
            <person name="Gupta V."/>
            <person name="Kumar D."/>
            <person name="Ravi V."/>
            <person name="Vij S."/>
            <person name="Kapur A."/>
            <person name="Khurana P."/>
            <person name="Khurana P."/>
            <person name="Khurana J.P."/>
            <person name="Tyagi A.K."/>
            <person name="Gaikwad K."/>
            <person name="Singh A."/>
            <person name="Dalal V."/>
            <person name="Srivastava S."/>
            <person name="Dixit A."/>
            <person name="Pal A.K."/>
            <person name="Ghazi I.A."/>
            <person name="Yadav M."/>
            <person name="Pandit A."/>
            <person name="Bhargava A."/>
            <person name="Sureshbabu K."/>
            <person name="Batra K."/>
            <person name="Sharma T.R."/>
            <person name="Mohapatra T."/>
            <person name="Singh N.K."/>
            <person name="Messing J."/>
            <person name="Nelson A.B."/>
            <person name="Fuks G."/>
            <person name="Kavchok S."/>
            <person name="Keizer G."/>
            <person name="Linton E."/>
            <person name="Llaca V."/>
            <person name="Song R."/>
            <person name="Tanyolac B."/>
            <person name="Young S."/>
            <person name="Ho-Il K."/>
            <person name="Hahn J.H."/>
            <person name="Sangsakoo G."/>
            <person name="Vanavichit A."/>
            <person name="de Mattos Luiz.A.T."/>
            <person name="Zimmer P.D."/>
            <person name="Malone G."/>
            <person name="Dellagostin O."/>
            <person name="de Oliveira A.C."/>
            <person name="Bevan M."/>
            <person name="Bancroft I."/>
            <person name="Minx P."/>
            <person name="Cordum H."/>
            <person name="Wilson R."/>
            <person name="Cheng Z."/>
            <person name="Jin W."/>
            <person name="Jiang J."/>
            <person name="Leong S.A."/>
            <person name="Iwama H."/>
            <person name="Gojobori T."/>
            <person name="Itoh T."/>
            <person name="Niimura Y."/>
            <person name="Fujii Y."/>
            <person name="Habara T."/>
            <person name="Sakai H."/>
            <person name="Sato Y."/>
            <person name="Wilson G."/>
            <person name="Kumar K."/>
            <person name="McCouch S."/>
            <person name="Juretic N."/>
            <person name="Hoen D."/>
            <person name="Wright S."/>
            <person name="Bruskiewich R."/>
            <person name="Bureau T."/>
            <person name="Miyao A."/>
            <person name="Hirochika H."/>
            <person name="Nishikawa T."/>
            <person name="Kadowaki K."/>
            <person name="Sugiura M."/>
            <person name="Burr B."/>
            <person name="Sasaki T."/>
        </authorList>
    </citation>
    <scope>NUCLEOTIDE SEQUENCE [LARGE SCALE GENOMIC DNA]</scope>
    <source>
        <strain evidence="4">cv. Nipponbare</strain>
    </source>
</reference>
<organism evidence="2">
    <name type="scientific">Oryza sativa subsp. japonica</name>
    <name type="common">Rice</name>
    <dbReference type="NCBI Taxonomy" id="39947"/>
    <lineage>
        <taxon>Eukaryota</taxon>
        <taxon>Viridiplantae</taxon>
        <taxon>Streptophyta</taxon>
        <taxon>Embryophyta</taxon>
        <taxon>Tracheophyta</taxon>
        <taxon>Spermatophyta</taxon>
        <taxon>Magnoliopsida</taxon>
        <taxon>Liliopsida</taxon>
        <taxon>Poales</taxon>
        <taxon>Poaceae</taxon>
        <taxon>BOP clade</taxon>
        <taxon>Oryzoideae</taxon>
        <taxon>Oryzeae</taxon>
        <taxon>Oryzinae</taxon>
        <taxon>Oryza</taxon>
        <taxon>Oryza sativa</taxon>
    </lineage>
</organism>
<feature type="region of interest" description="Disordered" evidence="1">
    <location>
        <begin position="1"/>
        <end position="59"/>
    </location>
</feature>
<accession>Q8GSY1</accession>
<reference evidence="4" key="3">
    <citation type="journal article" date="2008" name="Nucleic Acids Res.">
        <title>The rice annotation project database (RAP-DB): 2008 update.</title>
        <authorList>
            <consortium name="The rice annotation project (RAP)"/>
        </authorList>
    </citation>
    <scope>GENOME REANNOTATION</scope>
    <source>
        <strain evidence="4">cv. Nipponbare</strain>
    </source>
</reference>